<reference evidence="1" key="1">
    <citation type="submission" date="2023-02" db="EMBL/GenBank/DDBJ databases">
        <title>Colletotrichum kahawae CIFC_Que2 genome sequencing and assembly.</title>
        <authorList>
            <person name="Baroncelli R."/>
        </authorList>
    </citation>
    <scope>NUCLEOTIDE SEQUENCE</scope>
    <source>
        <strain evidence="1">CIFC_Que2</strain>
    </source>
</reference>
<dbReference type="EMBL" id="VYYT01000101">
    <property type="protein sequence ID" value="KAK2770137.1"/>
    <property type="molecule type" value="Genomic_DNA"/>
</dbReference>
<evidence type="ECO:0008006" key="3">
    <source>
        <dbReference type="Google" id="ProtNLM"/>
    </source>
</evidence>
<gene>
    <name evidence="1" type="ORF">CKAH01_04480</name>
</gene>
<evidence type="ECO:0000313" key="2">
    <source>
        <dbReference type="Proteomes" id="UP001281614"/>
    </source>
</evidence>
<organism evidence="1 2">
    <name type="scientific">Colletotrichum kahawae</name>
    <name type="common">Coffee berry disease fungus</name>
    <dbReference type="NCBI Taxonomy" id="34407"/>
    <lineage>
        <taxon>Eukaryota</taxon>
        <taxon>Fungi</taxon>
        <taxon>Dikarya</taxon>
        <taxon>Ascomycota</taxon>
        <taxon>Pezizomycotina</taxon>
        <taxon>Sordariomycetes</taxon>
        <taxon>Hypocreomycetidae</taxon>
        <taxon>Glomerellales</taxon>
        <taxon>Glomerellaceae</taxon>
        <taxon>Colletotrichum</taxon>
        <taxon>Colletotrichum gloeosporioides species complex</taxon>
    </lineage>
</organism>
<sequence>MDRYKQAFTEVLDVDDDDLIRLASACPSLRSFKLPCAEMAGGDATFKAFCQHCPALNRLEIFAGIGCLSATGSWFNELRENPAWAPKLKKLTISEQDKDKYKDAMLAMSKERKDLLIMFVRCDDMGSYRGRSDFEVFMDQKYKGGKKVKCKEFHREKL</sequence>
<name>A0AAD9YLK0_COLKA</name>
<keyword evidence="2" id="KW-1185">Reference proteome</keyword>
<dbReference type="AlphaFoldDB" id="A0AAD9YLK0"/>
<dbReference type="Proteomes" id="UP001281614">
    <property type="component" value="Unassembled WGS sequence"/>
</dbReference>
<protein>
    <recommendedName>
        <fullName evidence="3">F-box domain-containing protein</fullName>
    </recommendedName>
</protein>
<dbReference type="Gene3D" id="3.80.10.10">
    <property type="entry name" value="Ribonuclease Inhibitor"/>
    <property type="match status" value="1"/>
</dbReference>
<evidence type="ECO:0000313" key="1">
    <source>
        <dbReference type="EMBL" id="KAK2770137.1"/>
    </source>
</evidence>
<comment type="caution">
    <text evidence="1">The sequence shown here is derived from an EMBL/GenBank/DDBJ whole genome shotgun (WGS) entry which is preliminary data.</text>
</comment>
<proteinExistence type="predicted"/>
<dbReference type="InterPro" id="IPR032675">
    <property type="entry name" value="LRR_dom_sf"/>
</dbReference>
<accession>A0AAD9YLK0</accession>